<dbReference type="SUPFAM" id="SSF46785">
    <property type="entry name" value="Winged helix' DNA-binding domain"/>
    <property type="match status" value="1"/>
</dbReference>
<name>A0ABX2BQ60_9BURK</name>
<sequence length="76" mass="8549">MDGRPLLVETKSFTRAAETLDMSRARVTVIIQSLEAHLKTRLLQRTTRSLNLTPDGAAYYERCVRVLADIDDSQLG</sequence>
<comment type="similarity">
    <text evidence="1">Belongs to the LysR transcriptional regulatory family.</text>
</comment>
<comment type="caution">
    <text evidence="3">The sequence shown here is derived from an EMBL/GenBank/DDBJ whole genome shotgun (WGS) entry which is preliminary data.</text>
</comment>
<dbReference type="EMBL" id="WOEY01000065">
    <property type="protein sequence ID" value="NPT42861.1"/>
    <property type="molecule type" value="Genomic_DNA"/>
</dbReference>
<keyword evidence="4" id="KW-1185">Reference proteome</keyword>
<evidence type="ECO:0000313" key="4">
    <source>
        <dbReference type="Proteomes" id="UP000652198"/>
    </source>
</evidence>
<dbReference type="InterPro" id="IPR036388">
    <property type="entry name" value="WH-like_DNA-bd_sf"/>
</dbReference>
<evidence type="ECO:0000256" key="1">
    <source>
        <dbReference type="ARBA" id="ARBA00009437"/>
    </source>
</evidence>
<evidence type="ECO:0000313" key="3">
    <source>
        <dbReference type="EMBL" id="NPT42861.1"/>
    </source>
</evidence>
<dbReference type="PROSITE" id="PS50931">
    <property type="entry name" value="HTH_LYSR"/>
    <property type="match status" value="1"/>
</dbReference>
<dbReference type="InterPro" id="IPR000847">
    <property type="entry name" value="LysR_HTH_N"/>
</dbReference>
<dbReference type="InterPro" id="IPR058163">
    <property type="entry name" value="LysR-type_TF_proteobact-type"/>
</dbReference>
<dbReference type="PANTHER" id="PTHR30537:SF17">
    <property type="entry name" value="LYSR-FAMILY REGULATORY PROTEIN"/>
    <property type="match status" value="1"/>
</dbReference>
<dbReference type="PANTHER" id="PTHR30537">
    <property type="entry name" value="HTH-TYPE TRANSCRIPTIONAL REGULATOR"/>
    <property type="match status" value="1"/>
</dbReference>
<feature type="domain" description="HTH lysR-type" evidence="2">
    <location>
        <begin position="7"/>
        <end position="53"/>
    </location>
</feature>
<protein>
    <submittedName>
        <fullName evidence="3">LysR family transcriptional regulator</fullName>
    </submittedName>
</protein>
<accession>A0ABX2BQ60</accession>
<gene>
    <name evidence="3" type="ORF">GNZ12_16390</name>
</gene>
<dbReference type="InterPro" id="IPR036390">
    <property type="entry name" value="WH_DNA-bd_sf"/>
</dbReference>
<reference evidence="3 4" key="1">
    <citation type="submission" date="2019-11" db="EMBL/GenBank/DDBJ databases">
        <title>Metabolism of dissolved organic matter in forest soils.</title>
        <authorList>
            <person name="Cyle K.T."/>
            <person name="Wilhelm R.C."/>
            <person name="Martinez C.E."/>
        </authorList>
    </citation>
    <scope>NUCLEOTIDE SEQUENCE [LARGE SCALE GENOMIC DNA]</scope>
    <source>
        <strain evidence="3 4">1N</strain>
    </source>
</reference>
<dbReference type="Gene3D" id="1.10.10.10">
    <property type="entry name" value="Winged helix-like DNA-binding domain superfamily/Winged helix DNA-binding domain"/>
    <property type="match status" value="1"/>
</dbReference>
<dbReference type="Pfam" id="PF00126">
    <property type="entry name" value="HTH_1"/>
    <property type="match status" value="1"/>
</dbReference>
<dbReference type="Proteomes" id="UP000652198">
    <property type="component" value="Unassembled WGS sequence"/>
</dbReference>
<organism evidence="3 4">
    <name type="scientific">Paraburkholderia solitsugae</name>
    <dbReference type="NCBI Taxonomy" id="2675748"/>
    <lineage>
        <taxon>Bacteria</taxon>
        <taxon>Pseudomonadati</taxon>
        <taxon>Pseudomonadota</taxon>
        <taxon>Betaproteobacteria</taxon>
        <taxon>Burkholderiales</taxon>
        <taxon>Burkholderiaceae</taxon>
        <taxon>Paraburkholderia</taxon>
    </lineage>
</organism>
<proteinExistence type="inferred from homology"/>
<evidence type="ECO:0000259" key="2">
    <source>
        <dbReference type="PROSITE" id="PS50931"/>
    </source>
</evidence>